<gene>
    <name evidence="4" type="ORF">COLSTE_00590</name>
</gene>
<dbReference type="Pfam" id="PF15615">
    <property type="entry name" value="TerB_C"/>
    <property type="match status" value="1"/>
</dbReference>
<dbReference type="AlphaFoldDB" id="B6G949"/>
<sequence>MLDWRTTQTRTNTRREAAVRPMNGAKPNAREVIARILADERLSTSSHFSERVYGDEPILTTGRQVASYLPDEYRRMRAVSRWQEGEGGAGGRWLSEAELFYRQGILMADFEDDCPYHGTFKSYFPTYNAMSDRQLRGYFTWRAAVRRGIVEETSLSFAYVYLYELINGIGVADPHEGFRALESFWRSYREIAPEIDRFASVWLQDYVVYHGLPAELLEPYKALSFDRSLMTLRAADEHARAIAAQAPKRKRGISALPLPARASEEQELFCALDALSTYHLAGSRLNKQQPDALRHVACAVFVRMSSYYQRQRSSSLIESWFGEEVSLSYTMFGSAMFFEPEPHANAVYELDPIHRYRCDQGRWTCERFHGSRSKSPKLGSLMRSVDRCLREALGFEHPLKVTGKTPKYVQKFIDEEISAWMSWQAAHAPRHIEIDVGQLAGIRATAAVTCDALLIDEERTGEGSLLEAACARDAVEESAAHDPAEENGPRCSEQGCEVSSATFSETSIDSTQAKSLTDSHTLRPNIAASSHTSPDTHCGQNPLPATPFAVLDATSNAPLKPAGSSASASPLAAHELAYLSALLSGDQQAIQDARTAAGVSEDLLMDAINEALFDMVGDTVLEFGADGPALIDDYRDDVEGMLSHA</sequence>
<dbReference type="InterPro" id="IPR028932">
    <property type="entry name" value="TerB-C"/>
</dbReference>
<dbReference type="eggNOG" id="ENOG502ZCFF">
    <property type="taxonomic scope" value="Bacteria"/>
</dbReference>
<accession>B6G949</accession>
<dbReference type="STRING" id="445975.COLSTE_00590"/>
<feature type="domain" description="TerB N-terminal" evidence="2">
    <location>
        <begin position="76"/>
        <end position="236"/>
    </location>
</feature>
<dbReference type="Proteomes" id="UP000003560">
    <property type="component" value="Unassembled WGS sequence"/>
</dbReference>
<dbReference type="InterPro" id="IPR025266">
    <property type="entry name" value="TerB_N"/>
</dbReference>
<reference evidence="4 5" key="2">
    <citation type="submission" date="2008-10" db="EMBL/GenBank/DDBJ databases">
        <authorList>
            <person name="Fulton L."/>
            <person name="Clifton S."/>
            <person name="Fulton B."/>
            <person name="Xu J."/>
            <person name="Minx P."/>
            <person name="Pepin K.H."/>
            <person name="Johnson M."/>
            <person name="Thiruvilangam P."/>
            <person name="Bhonagiri V."/>
            <person name="Nash W.E."/>
            <person name="Mardis E.R."/>
            <person name="Wilson R.K."/>
        </authorList>
    </citation>
    <scope>NUCLEOTIDE SEQUENCE [LARGE SCALE GENOMIC DNA]</scope>
    <source>
        <strain evidence="4 5">DSM 13279</strain>
    </source>
</reference>
<feature type="domain" description="TerB-C" evidence="3">
    <location>
        <begin position="425"/>
        <end position="639"/>
    </location>
</feature>
<evidence type="ECO:0000313" key="4">
    <source>
        <dbReference type="EMBL" id="EEA91246.1"/>
    </source>
</evidence>
<name>B6G949_9ACTN</name>
<dbReference type="Pfam" id="PF13208">
    <property type="entry name" value="TerB_N"/>
    <property type="match status" value="1"/>
</dbReference>
<organism evidence="4 5">
    <name type="scientific">Collinsella stercoris DSM 13279</name>
    <dbReference type="NCBI Taxonomy" id="445975"/>
    <lineage>
        <taxon>Bacteria</taxon>
        <taxon>Bacillati</taxon>
        <taxon>Actinomycetota</taxon>
        <taxon>Coriobacteriia</taxon>
        <taxon>Coriobacteriales</taxon>
        <taxon>Coriobacteriaceae</taxon>
        <taxon>Collinsella</taxon>
    </lineage>
</organism>
<evidence type="ECO:0000259" key="3">
    <source>
        <dbReference type="Pfam" id="PF15615"/>
    </source>
</evidence>
<evidence type="ECO:0000313" key="5">
    <source>
        <dbReference type="Proteomes" id="UP000003560"/>
    </source>
</evidence>
<keyword evidence="5" id="KW-1185">Reference proteome</keyword>
<dbReference type="HOGENOM" id="CLU_025050_0_0_11"/>
<evidence type="ECO:0008006" key="6">
    <source>
        <dbReference type="Google" id="ProtNLM"/>
    </source>
</evidence>
<feature type="region of interest" description="Disordered" evidence="1">
    <location>
        <begin position="477"/>
        <end position="496"/>
    </location>
</feature>
<feature type="compositionally biased region" description="Basic and acidic residues" evidence="1">
    <location>
        <begin position="477"/>
        <end position="488"/>
    </location>
</feature>
<proteinExistence type="predicted"/>
<evidence type="ECO:0000259" key="2">
    <source>
        <dbReference type="Pfam" id="PF13208"/>
    </source>
</evidence>
<dbReference type="EMBL" id="ABXJ01000030">
    <property type="protein sequence ID" value="EEA91246.1"/>
    <property type="molecule type" value="Genomic_DNA"/>
</dbReference>
<feature type="compositionally biased region" description="Polar residues" evidence="1">
    <location>
        <begin position="527"/>
        <end position="539"/>
    </location>
</feature>
<feature type="region of interest" description="Disordered" evidence="1">
    <location>
        <begin position="525"/>
        <end position="544"/>
    </location>
</feature>
<comment type="caution">
    <text evidence="4">The sequence shown here is derived from an EMBL/GenBank/DDBJ whole genome shotgun (WGS) entry which is preliminary data.</text>
</comment>
<protein>
    <recommendedName>
        <fullName evidence="6">TerB N-terminal domain-containing protein</fullName>
    </recommendedName>
</protein>
<reference evidence="4 5" key="1">
    <citation type="submission" date="2008-10" db="EMBL/GenBank/DDBJ databases">
        <title>Draft genome sequence of Collinsella stercoris (DSM 13279).</title>
        <authorList>
            <person name="Sudarsanam P."/>
            <person name="Ley R."/>
            <person name="Guruge J."/>
            <person name="Turnbaugh P.J."/>
            <person name="Mahowald M."/>
            <person name="Liep D."/>
            <person name="Gordon J."/>
        </authorList>
    </citation>
    <scope>NUCLEOTIDE SEQUENCE [LARGE SCALE GENOMIC DNA]</scope>
    <source>
        <strain evidence="4 5">DSM 13279</strain>
    </source>
</reference>
<evidence type="ECO:0000256" key="1">
    <source>
        <dbReference type="SAM" id="MobiDB-lite"/>
    </source>
</evidence>